<reference evidence="1 2" key="1">
    <citation type="journal article" date="2021" name="Arch. Microbiol.">
        <title>Harenicola maris gen. nov., sp. nov. isolated from the Sea of Japan shallow sediments.</title>
        <authorList>
            <person name="Romanenko L.A."/>
            <person name="Kurilenko V.V."/>
            <person name="Chernysheva N.Y."/>
            <person name="Tekutyeva L.A."/>
            <person name="Velansky P.V."/>
            <person name="Svetashev V.I."/>
            <person name="Isaeva M.P."/>
        </authorList>
    </citation>
    <scope>NUCLEOTIDE SEQUENCE [LARGE SCALE GENOMIC DNA]</scope>
    <source>
        <strain evidence="1 2">KMM 3653</strain>
    </source>
</reference>
<dbReference type="AlphaFoldDB" id="A0AAP2CNJ4"/>
<accession>A0AAP2CNJ4</accession>
<organism evidence="1 2">
    <name type="scientific">Harenicola maris</name>
    <dbReference type="NCBI Taxonomy" id="2841044"/>
    <lineage>
        <taxon>Bacteria</taxon>
        <taxon>Pseudomonadati</taxon>
        <taxon>Pseudomonadota</taxon>
        <taxon>Alphaproteobacteria</taxon>
        <taxon>Rhodobacterales</taxon>
        <taxon>Paracoccaceae</taxon>
        <taxon>Harenicola</taxon>
    </lineage>
</organism>
<evidence type="ECO:0000313" key="2">
    <source>
        <dbReference type="Proteomes" id="UP001315686"/>
    </source>
</evidence>
<name>A0AAP2CNJ4_9RHOB</name>
<proteinExistence type="predicted"/>
<sequence length="195" mass="21814">MGRTRSGVLSTFKKGGRGAEIGVFKGRFSIDILKQRRPETLYLIDPWLNIDDDSLGESWYGSDSKHDMNAHYEGITSRFAKQIEAGQVVVLRGTAAEMMPQIPDESLDYVYIDGDHRYEGVSVDLALAYTKVKPGGVIAVDDHVLKRWWKDGVVRAINEFLGRHADDLSIIGCEEGQVIVRRHPAEVRQTLIAAE</sequence>
<dbReference type="Proteomes" id="UP001315686">
    <property type="component" value="Unassembled WGS sequence"/>
</dbReference>
<dbReference type="InterPro" id="IPR029063">
    <property type="entry name" value="SAM-dependent_MTases_sf"/>
</dbReference>
<gene>
    <name evidence="1" type="ORF">IV417_10025</name>
</gene>
<dbReference type="Pfam" id="PF13578">
    <property type="entry name" value="Methyltransf_24"/>
    <property type="match status" value="1"/>
</dbReference>
<dbReference type="GO" id="GO:0008168">
    <property type="term" value="F:methyltransferase activity"/>
    <property type="evidence" value="ECO:0007669"/>
    <property type="project" value="UniProtKB-KW"/>
</dbReference>
<dbReference type="EMBL" id="JADQAZ010000002">
    <property type="protein sequence ID" value="MBT0957727.1"/>
    <property type="molecule type" value="Genomic_DNA"/>
</dbReference>
<keyword evidence="2" id="KW-1185">Reference proteome</keyword>
<dbReference type="GO" id="GO:0032259">
    <property type="term" value="P:methylation"/>
    <property type="evidence" value="ECO:0007669"/>
    <property type="project" value="UniProtKB-KW"/>
</dbReference>
<dbReference type="RefSeq" id="WP_327793951.1">
    <property type="nucleotide sequence ID" value="NZ_JADQAZ010000002.1"/>
</dbReference>
<evidence type="ECO:0000313" key="1">
    <source>
        <dbReference type="EMBL" id="MBT0957727.1"/>
    </source>
</evidence>
<dbReference type="Gene3D" id="3.40.50.150">
    <property type="entry name" value="Vaccinia Virus protein VP39"/>
    <property type="match status" value="1"/>
</dbReference>
<dbReference type="SUPFAM" id="SSF53335">
    <property type="entry name" value="S-adenosyl-L-methionine-dependent methyltransferases"/>
    <property type="match status" value="1"/>
</dbReference>
<keyword evidence="1" id="KW-0489">Methyltransferase</keyword>
<keyword evidence="1" id="KW-0808">Transferase</keyword>
<protein>
    <submittedName>
        <fullName evidence="1">Class I SAM-dependent methyltransferase</fullName>
    </submittedName>
</protein>
<comment type="caution">
    <text evidence="1">The sequence shown here is derived from an EMBL/GenBank/DDBJ whole genome shotgun (WGS) entry which is preliminary data.</text>
</comment>